<sequence length="222" mass="25591">MEMGPIQKIEFVPCKLLKTSQTTHTTTEKITITWDPQHRATATKEKHSALANAIGSVIMNNCPLMFTQWKSDLHKHYEKYDGLEVALAVRCPKELVDRHDKWEWFCGHFQYEKYLSFMGEKGQTVLDEIIMDTLDQTLCHKQGNVHRGLRKARLRDSFASSSRQRTKEVKLLTYEVANLKEQTIVQQSQFVTQSSLMNKICLALQISGIRFLNVEPTPTMTS</sequence>
<comment type="caution">
    <text evidence="1">The sequence shown here is derived from an EMBL/GenBank/DDBJ whole genome shotgun (WGS) entry which is preliminary data.</text>
</comment>
<protein>
    <submittedName>
        <fullName evidence="1">Uncharacterized protein</fullName>
    </submittedName>
</protein>
<organism evidence="1 2">
    <name type="scientific">Malus baccata</name>
    <name type="common">Siberian crab apple</name>
    <name type="synonym">Pyrus baccata</name>
    <dbReference type="NCBI Taxonomy" id="106549"/>
    <lineage>
        <taxon>Eukaryota</taxon>
        <taxon>Viridiplantae</taxon>
        <taxon>Streptophyta</taxon>
        <taxon>Embryophyta</taxon>
        <taxon>Tracheophyta</taxon>
        <taxon>Spermatophyta</taxon>
        <taxon>Magnoliopsida</taxon>
        <taxon>eudicotyledons</taxon>
        <taxon>Gunneridae</taxon>
        <taxon>Pentapetalae</taxon>
        <taxon>rosids</taxon>
        <taxon>fabids</taxon>
        <taxon>Rosales</taxon>
        <taxon>Rosaceae</taxon>
        <taxon>Amygdaloideae</taxon>
        <taxon>Maleae</taxon>
        <taxon>Malus</taxon>
    </lineage>
</organism>
<dbReference type="AlphaFoldDB" id="A0A540NL00"/>
<name>A0A540NL00_MALBA</name>
<gene>
    <name evidence="1" type="ORF">C1H46_003047</name>
</gene>
<evidence type="ECO:0000313" key="2">
    <source>
        <dbReference type="Proteomes" id="UP000315295"/>
    </source>
</evidence>
<dbReference type="EMBL" id="VIEB01000031">
    <property type="protein sequence ID" value="TQE11313.1"/>
    <property type="molecule type" value="Genomic_DNA"/>
</dbReference>
<keyword evidence="2" id="KW-1185">Reference proteome</keyword>
<accession>A0A540NL00</accession>
<proteinExistence type="predicted"/>
<dbReference type="Proteomes" id="UP000315295">
    <property type="component" value="Unassembled WGS sequence"/>
</dbReference>
<evidence type="ECO:0000313" key="1">
    <source>
        <dbReference type="EMBL" id="TQE11313.1"/>
    </source>
</evidence>
<reference evidence="1 2" key="1">
    <citation type="journal article" date="2019" name="G3 (Bethesda)">
        <title>Sequencing of a Wild Apple (Malus baccata) Genome Unravels the Differences Between Cultivated and Wild Apple Species Regarding Disease Resistance and Cold Tolerance.</title>
        <authorList>
            <person name="Chen X."/>
        </authorList>
    </citation>
    <scope>NUCLEOTIDE SEQUENCE [LARGE SCALE GENOMIC DNA]</scope>
    <source>
        <strain evidence="2">cv. Shandingzi</strain>
        <tissue evidence="1">Leaves</tissue>
    </source>
</reference>